<dbReference type="EMBL" id="CAJOBH010276078">
    <property type="protein sequence ID" value="CAF5168090.1"/>
    <property type="molecule type" value="Genomic_DNA"/>
</dbReference>
<name>A0A8S3K8T9_9BILA</name>
<accession>A0A8S3K8T9</accession>
<evidence type="ECO:0000313" key="1">
    <source>
        <dbReference type="EMBL" id="CAF5168090.1"/>
    </source>
</evidence>
<evidence type="ECO:0000313" key="3">
    <source>
        <dbReference type="Proteomes" id="UP000681720"/>
    </source>
</evidence>
<protein>
    <submittedName>
        <fullName evidence="2">Uncharacterized protein</fullName>
    </submittedName>
</protein>
<gene>
    <name evidence="1" type="ORF">BYL167_LOCUS76511</name>
    <name evidence="2" type="ORF">GIL414_LOCUS88039</name>
</gene>
<evidence type="ECO:0000313" key="2">
    <source>
        <dbReference type="EMBL" id="CAF5228221.1"/>
    </source>
</evidence>
<reference evidence="2" key="1">
    <citation type="submission" date="2021-02" db="EMBL/GenBank/DDBJ databases">
        <authorList>
            <person name="Nowell W R."/>
        </authorList>
    </citation>
    <scope>NUCLEOTIDE SEQUENCE</scope>
</reference>
<feature type="non-terminal residue" evidence="2">
    <location>
        <position position="1"/>
    </location>
</feature>
<proteinExistence type="predicted"/>
<comment type="caution">
    <text evidence="2">The sequence shown here is derived from an EMBL/GenBank/DDBJ whole genome shotgun (WGS) entry which is preliminary data.</text>
</comment>
<dbReference type="Proteomes" id="UP000681967">
    <property type="component" value="Unassembled WGS sequence"/>
</dbReference>
<organism evidence="2 3">
    <name type="scientific">Rotaria magnacalcarata</name>
    <dbReference type="NCBI Taxonomy" id="392030"/>
    <lineage>
        <taxon>Eukaryota</taxon>
        <taxon>Metazoa</taxon>
        <taxon>Spiralia</taxon>
        <taxon>Gnathifera</taxon>
        <taxon>Rotifera</taxon>
        <taxon>Eurotatoria</taxon>
        <taxon>Bdelloidea</taxon>
        <taxon>Philodinida</taxon>
        <taxon>Philodinidae</taxon>
        <taxon>Rotaria</taxon>
    </lineage>
</organism>
<dbReference type="Proteomes" id="UP000681720">
    <property type="component" value="Unassembled WGS sequence"/>
</dbReference>
<dbReference type="EMBL" id="CAJOBJ010383381">
    <property type="protein sequence ID" value="CAF5228221.1"/>
    <property type="molecule type" value="Genomic_DNA"/>
</dbReference>
<dbReference type="AlphaFoldDB" id="A0A8S3K8T9"/>
<sequence>MNEFTFRRISLERADEQLSILRENSTAVAFYHVKDNKYMLITKQSDFESIMGKLFPIKSIMKTPANRRFAATSINHEKPDDINQKDSPAILIPLPWLNPTATDE</sequence>